<dbReference type="InterPro" id="IPR013087">
    <property type="entry name" value="Znf_C2H2_type"/>
</dbReference>
<accession>A0A139AFE6</accession>
<feature type="compositionally biased region" description="Low complexity" evidence="2">
    <location>
        <begin position="277"/>
        <end position="298"/>
    </location>
</feature>
<name>A0A139AFE6_GONPJ</name>
<proteinExistence type="predicted"/>
<dbReference type="PROSITE" id="PS50157">
    <property type="entry name" value="ZINC_FINGER_C2H2_2"/>
    <property type="match status" value="1"/>
</dbReference>
<dbReference type="GO" id="GO:0008270">
    <property type="term" value="F:zinc ion binding"/>
    <property type="evidence" value="ECO:0007669"/>
    <property type="project" value="UniProtKB-KW"/>
</dbReference>
<organism evidence="4 5">
    <name type="scientific">Gonapodya prolifera (strain JEL478)</name>
    <name type="common">Monoblepharis prolifera</name>
    <dbReference type="NCBI Taxonomy" id="1344416"/>
    <lineage>
        <taxon>Eukaryota</taxon>
        <taxon>Fungi</taxon>
        <taxon>Fungi incertae sedis</taxon>
        <taxon>Chytridiomycota</taxon>
        <taxon>Chytridiomycota incertae sedis</taxon>
        <taxon>Monoblepharidomycetes</taxon>
        <taxon>Monoblepharidales</taxon>
        <taxon>Gonapodyaceae</taxon>
        <taxon>Gonapodya</taxon>
    </lineage>
</organism>
<feature type="domain" description="C2H2-type" evidence="3">
    <location>
        <begin position="308"/>
        <end position="335"/>
    </location>
</feature>
<dbReference type="PANTHER" id="PTHR46105:SF28">
    <property type="entry name" value="ZINC FINGER PROTEIN 37-LIKE"/>
    <property type="match status" value="1"/>
</dbReference>
<keyword evidence="5" id="KW-1185">Reference proteome</keyword>
<dbReference type="EMBL" id="KQ965764">
    <property type="protein sequence ID" value="KXS15133.1"/>
    <property type="molecule type" value="Genomic_DNA"/>
</dbReference>
<dbReference type="PANTHER" id="PTHR46105">
    <property type="entry name" value="AGAP004733-PA"/>
    <property type="match status" value="1"/>
</dbReference>
<dbReference type="OrthoDB" id="8922241at2759"/>
<reference evidence="4 5" key="1">
    <citation type="journal article" date="2015" name="Genome Biol. Evol.">
        <title>Phylogenomic analyses indicate that early fungi evolved digesting cell walls of algal ancestors of land plants.</title>
        <authorList>
            <person name="Chang Y."/>
            <person name="Wang S."/>
            <person name="Sekimoto S."/>
            <person name="Aerts A.L."/>
            <person name="Choi C."/>
            <person name="Clum A."/>
            <person name="LaButti K.M."/>
            <person name="Lindquist E.A."/>
            <person name="Yee Ngan C."/>
            <person name="Ohm R.A."/>
            <person name="Salamov A.A."/>
            <person name="Grigoriev I.V."/>
            <person name="Spatafora J.W."/>
            <person name="Berbee M.L."/>
        </authorList>
    </citation>
    <scope>NUCLEOTIDE SEQUENCE [LARGE SCALE GENOMIC DNA]</scope>
    <source>
        <strain evidence="4 5">JEL478</strain>
    </source>
</reference>
<keyword evidence="1" id="KW-0863">Zinc-finger</keyword>
<keyword evidence="1" id="KW-0862">Zinc</keyword>
<evidence type="ECO:0000313" key="5">
    <source>
        <dbReference type="Proteomes" id="UP000070544"/>
    </source>
</evidence>
<gene>
    <name evidence="4" type="ORF">M427DRAFT_145688</name>
</gene>
<evidence type="ECO:0000256" key="1">
    <source>
        <dbReference type="PROSITE-ProRule" id="PRU00042"/>
    </source>
</evidence>
<evidence type="ECO:0000313" key="4">
    <source>
        <dbReference type="EMBL" id="KXS15133.1"/>
    </source>
</evidence>
<feature type="region of interest" description="Disordered" evidence="2">
    <location>
        <begin position="270"/>
        <end position="303"/>
    </location>
</feature>
<dbReference type="GO" id="GO:0000981">
    <property type="term" value="F:DNA-binding transcription factor activity, RNA polymerase II-specific"/>
    <property type="evidence" value="ECO:0007669"/>
    <property type="project" value="TreeGrafter"/>
</dbReference>
<dbReference type="InterPro" id="IPR050457">
    <property type="entry name" value="ZnFinger_BTB_dom_contain"/>
</dbReference>
<feature type="compositionally biased region" description="Polar residues" evidence="2">
    <location>
        <begin position="199"/>
        <end position="213"/>
    </location>
</feature>
<dbReference type="PROSITE" id="PS00028">
    <property type="entry name" value="ZINC_FINGER_C2H2_1"/>
    <property type="match status" value="1"/>
</dbReference>
<keyword evidence="1" id="KW-0479">Metal-binding</keyword>
<dbReference type="Gene3D" id="3.30.160.60">
    <property type="entry name" value="Classic Zinc Finger"/>
    <property type="match status" value="1"/>
</dbReference>
<dbReference type="GO" id="GO:0000978">
    <property type="term" value="F:RNA polymerase II cis-regulatory region sequence-specific DNA binding"/>
    <property type="evidence" value="ECO:0007669"/>
    <property type="project" value="TreeGrafter"/>
</dbReference>
<feature type="region of interest" description="Disordered" evidence="2">
    <location>
        <begin position="182"/>
        <end position="233"/>
    </location>
</feature>
<dbReference type="InterPro" id="IPR036236">
    <property type="entry name" value="Znf_C2H2_sf"/>
</dbReference>
<evidence type="ECO:0000259" key="3">
    <source>
        <dbReference type="PROSITE" id="PS50157"/>
    </source>
</evidence>
<protein>
    <recommendedName>
        <fullName evidence="3">C2H2-type domain-containing protein</fullName>
    </recommendedName>
</protein>
<sequence>MSSTSPTAIDPDDPRSLIQSPVLVLDKLSPWKTSQSSSPLNQAPTSHLRAIQDLHLEMDFDSAATSPTTAVVSPEDGFLQDQLPWVQSTEQAQTAPLSPTTAPFVKMEMNLNDTLGASQAAGLFKTIQPEVFHSNPMESSESSHLAFEFVQHPTPKFALVPLSVGVVESLNDSLRAARLAQFHDPSPTPPSINEDPMTLSRSSSAEISEQTSRLAIRGSNVRRQRRKEENTARVTSVLDKLTARRHSRSFSHVNPAYIGQDVDETASQLGAAPRNTLASSSSSPDLSVALSGDGTTSGTEEDDGTKVYPCTHCKKVFARISNLRAHESLHAGDRPHACPYCEAKTNALTVTRFHCKMLFTILFKRFTRSDGLNRHVMKQCGDSAEHRNVHTRHVSDGGRPWGRRDSLTQALQQTAAQNTVANVGVPLQTSVGPGTTGSVLPTAPLFLMPSYQQYVFAATQPSSMEPPLEWQAATHQQQIPLEISNMASTDAFQQQQPRFVYLTTFGQNPSVQTHIPTGNLSLLPEPMAEEFNHHLYSQNTYTTSQLSHE</sequence>
<dbReference type="Proteomes" id="UP000070544">
    <property type="component" value="Unassembled WGS sequence"/>
</dbReference>
<evidence type="ECO:0000256" key="2">
    <source>
        <dbReference type="SAM" id="MobiDB-lite"/>
    </source>
</evidence>
<dbReference type="STRING" id="1344416.A0A139AFE6"/>
<dbReference type="SUPFAM" id="SSF57667">
    <property type="entry name" value="beta-beta-alpha zinc fingers"/>
    <property type="match status" value="1"/>
</dbReference>
<dbReference type="AlphaFoldDB" id="A0A139AFE6"/>